<evidence type="ECO:0000313" key="2">
    <source>
        <dbReference type="Proteomes" id="UP000203589"/>
    </source>
</evidence>
<organism evidence="1 2">
    <name type="scientific">Antarctobacter heliothermus</name>
    <dbReference type="NCBI Taxonomy" id="74033"/>
    <lineage>
        <taxon>Bacteria</taxon>
        <taxon>Pseudomonadati</taxon>
        <taxon>Pseudomonadota</taxon>
        <taxon>Alphaproteobacteria</taxon>
        <taxon>Rhodobacterales</taxon>
        <taxon>Roseobacteraceae</taxon>
        <taxon>Antarctobacter</taxon>
    </lineage>
</organism>
<name>A0A222E7R7_9RHOB</name>
<dbReference type="KEGG" id="aht:ANTHELSMS3_03523"/>
<dbReference type="AlphaFoldDB" id="A0A222E7R7"/>
<sequence>MERLDTSAETFRRAAEACGPPHSQLFWQLAGATADLRTRIEADPTQITPLRKLIFFFIPKMSELCTRWTGLAAMNPLTAPDPRALDDFQSYLSLIRAAEQSCLSQQYDGLHASMAAMEQQMARHGS</sequence>
<accession>A0A222E7R7</accession>
<reference evidence="1 2" key="1">
    <citation type="submission" date="2017-07" db="EMBL/GenBank/DDBJ databases">
        <title>Genome Sequence of Antarctobacter heliothermus Strain SMS3 Isolated from a culture of the Diatom Skeletonema marinoi.</title>
        <authorList>
            <person name="Topel M."/>
            <person name="Pinder M.I.M."/>
            <person name="Johansson O.N."/>
            <person name="Kourtchenko O."/>
            <person name="Godhe A."/>
            <person name="Clarke A.K."/>
        </authorList>
    </citation>
    <scope>NUCLEOTIDE SEQUENCE [LARGE SCALE GENOMIC DNA]</scope>
    <source>
        <strain evidence="1 2">SMS3</strain>
    </source>
</reference>
<dbReference type="Proteomes" id="UP000203589">
    <property type="component" value="Chromosome"/>
</dbReference>
<protein>
    <submittedName>
        <fullName evidence="1">Uncharacterized protein</fullName>
    </submittedName>
</protein>
<evidence type="ECO:0000313" key="1">
    <source>
        <dbReference type="EMBL" id="ASP22150.1"/>
    </source>
</evidence>
<keyword evidence="2" id="KW-1185">Reference proteome</keyword>
<dbReference type="EMBL" id="CP022540">
    <property type="protein sequence ID" value="ASP22150.1"/>
    <property type="molecule type" value="Genomic_DNA"/>
</dbReference>
<gene>
    <name evidence="1" type="ORF">ANTHELSMS3_03523</name>
</gene>
<proteinExistence type="predicted"/>